<evidence type="ECO:0000256" key="5">
    <source>
        <dbReference type="ARBA" id="ARBA00022989"/>
    </source>
</evidence>
<evidence type="ECO:0000256" key="7">
    <source>
        <dbReference type="SAM" id="Phobius"/>
    </source>
</evidence>
<dbReference type="GO" id="GO:0005886">
    <property type="term" value="C:plasma membrane"/>
    <property type="evidence" value="ECO:0007669"/>
    <property type="project" value="UniProtKB-SubCell"/>
</dbReference>
<reference evidence="8" key="1">
    <citation type="submission" date="2020-05" db="EMBL/GenBank/DDBJ databases">
        <authorList>
            <person name="Brown S."/>
            <person name="Huntemann M."/>
            <person name="Clum A."/>
            <person name="Spunde A."/>
            <person name="Palaniappan K."/>
            <person name="Ritter S."/>
            <person name="Mikhailova N."/>
            <person name="Chen I.-M."/>
            <person name="Stamatis D."/>
            <person name="Reddy T."/>
            <person name="O'Malley R."/>
            <person name="Daum C."/>
            <person name="Shapiro N."/>
            <person name="Ivanova N."/>
            <person name="Kyrpides N."/>
            <person name="Woyke T."/>
        </authorList>
    </citation>
    <scope>NUCLEOTIDE SEQUENCE</scope>
    <source>
        <strain evidence="8">DJ080</strain>
    </source>
</reference>
<comment type="caution">
    <text evidence="8">The sequence shown here is derived from an EMBL/GenBank/DDBJ whole genome shotgun (WGS) entry which is preliminary data.</text>
</comment>
<feature type="transmembrane region" description="Helical" evidence="7">
    <location>
        <begin position="44"/>
        <end position="63"/>
    </location>
</feature>
<feature type="transmembrane region" description="Helical" evidence="7">
    <location>
        <begin position="291"/>
        <end position="315"/>
    </location>
</feature>
<keyword evidence="3" id="KW-1003">Cell membrane</keyword>
<keyword evidence="4 7" id="KW-0812">Transmembrane</keyword>
<evidence type="ECO:0000256" key="2">
    <source>
        <dbReference type="ARBA" id="ARBA00007430"/>
    </source>
</evidence>
<comment type="subcellular location">
    <subcellularLocation>
        <location evidence="1">Cell membrane</location>
        <topology evidence="1">Multi-pass membrane protein</topology>
    </subcellularLocation>
</comment>
<feature type="transmembrane region" description="Helical" evidence="7">
    <location>
        <begin position="111"/>
        <end position="135"/>
    </location>
</feature>
<proteinExistence type="inferred from homology"/>
<gene>
    <name evidence="8" type="ORF">B0H41_004505</name>
</gene>
<evidence type="ECO:0000256" key="3">
    <source>
        <dbReference type="ARBA" id="ARBA00022475"/>
    </source>
</evidence>
<feature type="transmembrane region" description="Helical" evidence="7">
    <location>
        <begin position="446"/>
        <end position="464"/>
    </location>
</feature>
<sequence>MMREYSNLKSGIMITFISKYSNIFAQLIINSVLARLLMPADFGIIAVITVFISFFNMLGDMGIGPAIIQNKSLGEDEISDIFKFSVIGAIVIAIGFYFFSYFIAYFYNDKIYIRLGGLLSFSVLFSICNIVPNAVLYKAQKFKQVGIINIIVNVVVGIFTISLAFKGFSYYSLVFDSILKSLFIFILCFRICKLKINRGYSYGSIKKIQNYSSFQFLFNFINYFTRNLDNILIGKFLGASTLGYYDKSYKLMLYPVQNLTNVITPVLHPVLSEYQNQKDIIYETYIKVIKVLAYLGIFITVYCFFSANEIIRIMYGPNWDASIPIFRILSVTIVIQMVLSSIGSIFQATGYVNKLFSTGVVSAIFTVSAIVVGVLNKSLTVLSLGLVIAFILNFIQCFYVLITDVFERNFISFLLQLKNILVIGVLMVVGYIVISKVVINNMLLSAIFKFIIGTITYSIGLYITKEYKLLRNIILRR</sequence>
<name>A0AAX0B6R2_CLOBE</name>
<dbReference type="InterPro" id="IPR050833">
    <property type="entry name" value="Poly_Biosynth_Transport"/>
</dbReference>
<dbReference type="EMBL" id="JABSWW010000001">
    <property type="protein sequence ID" value="NRT90826.1"/>
    <property type="molecule type" value="Genomic_DNA"/>
</dbReference>
<organism evidence="8 9">
    <name type="scientific">Clostridium beijerinckii</name>
    <name type="common">Clostridium MP</name>
    <dbReference type="NCBI Taxonomy" id="1520"/>
    <lineage>
        <taxon>Bacteria</taxon>
        <taxon>Bacillati</taxon>
        <taxon>Bacillota</taxon>
        <taxon>Clostridia</taxon>
        <taxon>Eubacteriales</taxon>
        <taxon>Clostridiaceae</taxon>
        <taxon>Clostridium</taxon>
    </lineage>
</organism>
<feature type="transmembrane region" description="Helical" evidence="7">
    <location>
        <begin position="413"/>
        <end position="434"/>
    </location>
</feature>
<comment type="similarity">
    <text evidence="2">Belongs to the polysaccharide synthase family.</text>
</comment>
<protein>
    <submittedName>
        <fullName evidence="8">PST family polysaccharide transporter</fullName>
    </submittedName>
</protein>
<dbReference type="PANTHER" id="PTHR30250">
    <property type="entry name" value="PST FAMILY PREDICTED COLANIC ACID TRANSPORTER"/>
    <property type="match status" value="1"/>
</dbReference>
<feature type="transmembrane region" description="Helical" evidence="7">
    <location>
        <begin position="84"/>
        <end position="105"/>
    </location>
</feature>
<feature type="transmembrane region" description="Helical" evidence="7">
    <location>
        <begin position="147"/>
        <end position="165"/>
    </location>
</feature>
<dbReference type="Pfam" id="PF13440">
    <property type="entry name" value="Polysacc_synt_3"/>
    <property type="match status" value="1"/>
</dbReference>
<dbReference type="PANTHER" id="PTHR30250:SF10">
    <property type="entry name" value="LIPOPOLYSACCHARIDE BIOSYNTHESIS PROTEIN WZXC"/>
    <property type="match status" value="1"/>
</dbReference>
<feature type="transmembrane region" description="Helical" evidence="7">
    <location>
        <begin position="171"/>
        <end position="192"/>
    </location>
</feature>
<dbReference type="AlphaFoldDB" id="A0AAX0B6R2"/>
<evidence type="ECO:0000256" key="1">
    <source>
        <dbReference type="ARBA" id="ARBA00004651"/>
    </source>
</evidence>
<dbReference type="CDD" id="cd13127">
    <property type="entry name" value="MATE_tuaB_like"/>
    <property type="match status" value="1"/>
</dbReference>
<evidence type="ECO:0000313" key="8">
    <source>
        <dbReference type="EMBL" id="NRT90826.1"/>
    </source>
</evidence>
<feature type="transmembrane region" description="Helical" evidence="7">
    <location>
        <begin position="381"/>
        <end position="401"/>
    </location>
</feature>
<keyword evidence="6 7" id="KW-0472">Membrane</keyword>
<evidence type="ECO:0000256" key="4">
    <source>
        <dbReference type="ARBA" id="ARBA00022692"/>
    </source>
</evidence>
<dbReference type="Proteomes" id="UP001193748">
    <property type="component" value="Unassembled WGS sequence"/>
</dbReference>
<evidence type="ECO:0000313" key="9">
    <source>
        <dbReference type="Proteomes" id="UP001193748"/>
    </source>
</evidence>
<reference evidence="8" key="2">
    <citation type="journal article" date="2022" name="Nat. Biotechnol.">
        <title>Carbon-negative production of acetone and isopropanol by gas fermentation at industrial pilot scale.</title>
        <authorList>
            <person name="Liew F.E."/>
            <person name="Nogle R."/>
            <person name="Abdalla T."/>
            <person name="Rasor B.J."/>
            <person name="Canter C."/>
            <person name="Jensen R.O."/>
            <person name="Wang L."/>
            <person name="Strutz J."/>
            <person name="Chirania P."/>
            <person name="De Tissera S."/>
            <person name="Mueller A.P."/>
            <person name="Ruan Z."/>
            <person name="Gao A."/>
            <person name="Tran L."/>
            <person name="Engle N.L."/>
            <person name="Bromley J.C."/>
            <person name="Daniell J."/>
            <person name="Conrado R."/>
            <person name="Tschaplinski T.J."/>
            <person name="Giannone R.J."/>
            <person name="Hettich R.L."/>
            <person name="Karim A.S."/>
            <person name="Simpson S.D."/>
            <person name="Brown S.D."/>
            <person name="Leang C."/>
            <person name="Jewett M.C."/>
            <person name="Kopke M."/>
        </authorList>
    </citation>
    <scope>NUCLEOTIDE SEQUENCE</scope>
    <source>
        <strain evidence="8">DJ080</strain>
    </source>
</reference>
<feature type="transmembrane region" description="Helical" evidence="7">
    <location>
        <begin position="321"/>
        <end position="343"/>
    </location>
</feature>
<feature type="transmembrane region" description="Helical" evidence="7">
    <location>
        <begin position="355"/>
        <end position="375"/>
    </location>
</feature>
<keyword evidence="5 7" id="KW-1133">Transmembrane helix</keyword>
<accession>A0AAX0B6R2</accession>
<evidence type="ECO:0000256" key="6">
    <source>
        <dbReference type="ARBA" id="ARBA00023136"/>
    </source>
</evidence>